<feature type="transmembrane region" description="Helical" evidence="1">
    <location>
        <begin position="61"/>
        <end position="81"/>
    </location>
</feature>
<organism evidence="2 3">
    <name type="scientific">Streptomyces ochraceiscleroticus</name>
    <dbReference type="NCBI Taxonomy" id="47761"/>
    <lineage>
        <taxon>Bacteria</taxon>
        <taxon>Bacillati</taxon>
        <taxon>Actinomycetota</taxon>
        <taxon>Actinomycetes</taxon>
        <taxon>Kitasatosporales</taxon>
        <taxon>Streptomycetaceae</taxon>
        <taxon>Streptomyces</taxon>
    </lineage>
</organism>
<protein>
    <submittedName>
        <fullName evidence="2">DUF4184 family protein</fullName>
    </submittedName>
</protein>
<feature type="transmembrane region" description="Helical" evidence="1">
    <location>
        <begin position="204"/>
        <end position="222"/>
    </location>
</feature>
<dbReference type="Pfam" id="PF13803">
    <property type="entry name" value="DUF4184"/>
    <property type="match status" value="1"/>
</dbReference>
<reference evidence="3" key="1">
    <citation type="journal article" date="2019" name="Int. J. Syst. Evol. Microbiol.">
        <title>The Global Catalogue of Microorganisms (GCM) 10K type strain sequencing project: providing services to taxonomists for standard genome sequencing and annotation.</title>
        <authorList>
            <consortium name="The Broad Institute Genomics Platform"/>
            <consortium name="The Broad Institute Genome Sequencing Center for Infectious Disease"/>
            <person name="Wu L."/>
            <person name="Ma J."/>
        </authorList>
    </citation>
    <scope>NUCLEOTIDE SEQUENCE [LARGE SCALE GENOMIC DNA]</scope>
    <source>
        <strain evidence="3">CGMCC 1.15180</strain>
    </source>
</reference>
<keyword evidence="1" id="KW-0812">Transmembrane</keyword>
<feature type="transmembrane region" description="Helical" evidence="1">
    <location>
        <begin position="115"/>
        <end position="133"/>
    </location>
</feature>
<feature type="transmembrane region" description="Helical" evidence="1">
    <location>
        <begin position="242"/>
        <end position="261"/>
    </location>
</feature>
<dbReference type="RefSeq" id="WP_031066568.1">
    <property type="nucleotide sequence ID" value="NZ_JBHSPX010000005.1"/>
</dbReference>
<sequence length="284" mass="29890">MPFTLSHAAAVLPAVRRNGTARGPLLVSALVAGSFAPDLTYFADTVVPGAMAFGEFTHAPAGVLTVDTLCAALLVGCWLLLRDPLLALLPATWRGRVGALVTGPGQRQGLSRGRFALRFWYSAVLGALTHIVWDAFTHPGRWGVRQLPVLQEPVAGWPVYAYVQYGTSAVALAALGWFVCSALHRAPTGAVPEGLPVLGNRARLLCCALLTLCVLLAAWHRVLRAHAVYGGAATWFDYVPTALFGAGAGLGVALPVWAAAVRLNDRRRTRAAAAPAEETAAGGR</sequence>
<dbReference type="EMBL" id="JBHSPX010000005">
    <property type="protein sequence ID" value="MFC6064587.1"/>
    <property type="molecule type" value="Genomic_DNA"/>
</dbReference>
<name>A0ABW1MNP1_9ACTN</name>
<evidence type="ECO:0000313" key="3">
    <source>
        <dbReference type="Proteomes" id="UP001596139"/>
    </source>
</evidence>
<feature type="transmembrane region" description="Helical" evidence="1">
    <location>
        <begin position="162"/>
        <end position="183"/>
    </location>
</feature>
<dbReference type="Proteomes" id="UP001596139">
    <property type="component" value="Unassembled WGS sequence"/>
</dbReference>
<evidence type="ECO:0000313" key="2">
    <source>
        <dbReference type="EMBL" id="MFC6064587.1"/>
    </source>
</evidence>
<dbReference type="InterPro" id="IPR025238">
    <property type="entry name" value="DUF4184"/>
</dbReference>
<proteinExistence type="predicted"/>
<accession>A0ABW1MNP1</accession>
<keyword evidence="1" id="KW-0472">Membrane</keyword>
<gene>
    <name evidence="2" type="ORF">ACFP4F_18810</name>
</gene>
<evidence type="ECO:0000256" key="1">
    <source>
        <dbReference type="SAM" id="Phobius"/>
    </source>
</evidence>
<keyword evidence="1" id="KW-1133">Transmembrane helix</keyword>
<comment type="caution">
    <text evidence="2">The sequence shown here is derived from an EMBL/GenBank/DDBJ whole genome shotgun (WGS) entry which is preliminary data.</text>
</comment>
<keyword evidence="3" id="KW-1185">Reference proteome</keyword>